<dbReference type="Pfam" id="PF02190">
    <property type="entry name" value="LON_substr_bdg"/>
    <property type="match status" value="1"/>
</dbReference>
<accession>A0A1M5RBZ2</accession>
<dbReference type="Gene3D" id="1.10.4060.10">
    <property type="entry name" value="BPP1347 like domain"/>
    <property type="match status" value="1"/>
</dbReference>
<dbReference type="OrthoDB" id="8558970at2"/>
<keyword evidence="3" id="KW-1185">Reference proteome</keyword>
<dbReference type="STRING" id="490188.SAMN04488068_3022"/>
<evidence type="ECO:0000313" key="3">
    <source>
        <dbReference type="Proteomes" id="UP000199758"/>
    </source>
</evidence>
<dbReference type="SMART" id="SM00464">
    <property type="entry name" value="LON"/>
    <property type="match status" value="1"/>
</dbReference>
<evidence type="ECO:0000259" key="1">
    <source>
        <dbReference type="PROSITE" id="PS51787"/>
    </source>
</evidence>
<dbReference type="RefSeq" id="WP_072898750.1">
    <property type="nucleotide sequence ID" value="NZ_FQWZ01000007.1"/>
</dbReference>
<evidence type="ECO:0000313" key="2">
    <source>
        <dbReference type="EMBL" id="SHH23852.1"/>
    </source>
</evidence>
<dbReference type="AlphaFoldDB" id="A0A1M5RBZ2"/>
<dbReference type="EMBL" id="FQWZ01000007">
    <property type="protein sequence ID" value="SHH23852.1"/>
    <property type="molecule type" value="Genomic_DNA"/>
</dbReference>
<dbReference type="InterPro" id="IPR015947">
    <property type="entry name" value="PUA-like_sf"/>
</dbReference>
<dbReference type="PROSITE" id="PS51787">
    <property type="entry name" value="LON_N"/>
    <property type="match status" value="1"/>
</dbReference>
<dbReference type="SUPFAM" id="SSF88697">
    <property type="entry name" value="PUA domain-like"/>
    <property type="match status" value="1"/>
</dbReference>
<dbReference type="InterPro" id="IPR046336">
    <property type="entry name" value="Lon_prtase_N_sf"/>
</dbReference>
<reference evidence="2 3" key="1">
    <citation type="submission" date="2016-11" db="EMBL/GenBank/DDBJ databases">
        <authorList>
            <person name="Jaros S."/>
            <person name="Januszkiewicz K."/>
            <person name="Wedrychowicz H."/>
        </authorList>
    </citation>
    <scope>NUCLEOTIDE SEQUENCE [LARGE SCALE GENOMIC DNA]</scope>
    <source>
        <strain evidence="2 3">CGMCC 1.7049</strain>
    </source>
</reference>
<dbReference type="Gene3D" id="2.30.130.40">
    <property type="entry name" value="LON domain-like"/>
    <property type="match status" value="1"/>
</dbReference>
<feature type="domain" description="Lon N-terminal" evidence="1">
    <location>
        <begin position="5"/>
        <end position="194"/>
    </location>
</feature>
<proteinExistence type="predicted"/>
<dbReference type="InterPro" id="IPR003111">
    <property type="entry name" value="Lon_prtase_N"/>
</dbReference>
<name>A0A1M5RBZ2_9GAMM</name>
<sequence length="194" mass="21305">MSDRLLEIPIFPLRTVLYPGGRLPLRIFEARYVDMTKACIGNDEVFGVCLIVDGFEVGSPAVPAPFGCTARIRSWDVPAPGLFTLETVGEAPFRIRERFSTPSGLIRALVQLEPAPPPTPLPAASRMLGDLLQQIVDKIGAEHFPSPTQFDDAAWVAYRLAEVLPLPDETRLQLLMECDPVAALALIEQIVREA</sequence>
<organism evidence="2 3">
    <name type="scientific">Hydrocarboniphaga daqingensis</name>
    <dbReference type="NCBI Taxonomy" id="490188"/>
    <lineage>
        <taxon>Bacteria</taxon>
        <taxon>Pseudomonadati</taxon>
        <taxon>Pseudomonadota</taxon>
        <taxon>Gammaproteobacteria</taxon>
        <taxon>Nevskiales</taxon>
        <taxon>Nevskiaceae</taxon>
        <taxon>Hydrocarboniphaga</taxon>
    </lineage>
</organism>
<gene>
    <name evidence="2" type="ORF">SAMN04488068_3022</name>
</gene>
<dbReference type="PANTHER" id="PTHR46732:SF8">
    <property type="entry name" value="ATP-DEPENDENT PROTEASE LA (LON) DOMAIN PROTEIN"/>
    <property type="match status" value="1"/>
</dbReference>
<protein>
    <recommendedName>
        <fullName evidence="1">Lon N-terminal domain-containing protein</fullName>
    </recommendedName>
</protein>
<dbReference type="Proteomes" id="UP000199758">
    <property type="component" value="Unassembled WGS sequence"/>
</dbReference>
<dbReference type="PANTHER" id="PTHR46732">
    <property type="entry name" value="ATP-DEPENDENT PROTEASE LA (LON) DOMAIN PROTEIN"/>
    <property type="match status" value="1"/>
</dbReference>